<name>A0ABN7UYC4_GIGMA</name>
<feature type="region of interest" description="Disordered" evidence="1">
    <location>
        <begin position="279"/>
        <end position="325"/>
    </location>
</feature>
<feature type="non-terminal residue" evidence="2">
    <location>
        <position position="1"/>
    </location>
</feature>
<evidence type="ECO:0000313" key="3">
    <source>
        <dbReference type="Proteomes" id="UP000789901"/>
    </source>
</evidence>
<gene>
    <name evidence="2" type="ORF">GMARGA_LOCUS12046</name>
</gene>
<feature type="compositionally biased region" description="Polar residues" evidence="1">
    <location>
        <begin position="279"/>
        <end position="288"/>
    </location>
</feature>
<evidence type="ECO:0000313" key="2">
    <source>
        <dbReference type="EMBL" id="CAG8699744.1"/>
    </source>
</evidence>
<feature type="compositionally biased region" description="Low complexity" evidence="1">
    <location>
        <begin position="289"/>
        <end position="303"/>
    </location>
</feature>
<sequence length="325" mass="37039">DIKNLQKNLNIDDKKFELVRDSNLLRSELCFSVLNRKYINSGWIDQIMNLVNDIEETNQKPGAKCVILYTRKDICTNYAIIADDRMSDEDNEQTASQKLYLSKAQFQLFEVMYYCLTFYECQFQQISNYYQLPNDPIPPDCSLYDNCLNYANDCASLKDTKIDILDMLNMILLLCDNNSKIVPSDVVNIFCLAKNAHLQSKKLNVLDLYSRKKPTVLNTKLLAELALADLVRCGLVKQTILLSKKANTAYLTCTLVIEGTTENGTHILIQKEETPQQYRTTQMTKSAFTRTVTSKTTTPKATSLQQSSNNTMIQNDTKTSDTSDN</sequence>
<organism evidence="2 3">
    <name type="scientific">Gigaspora margarita</name>
    <dbReference type="NCBI Taxonomy" id="4874"/>
    <lineage>
        <taxon>Eukaryota</taxon>
        <taxon>Fungi</taxon>
        <taxon>Fungi incertae sedis</taxon>
        <taxon>Mucoromycota</taxon>
        <taxon>Glomeromycotina</taxon>
        <taxon>Glomeromycetes</taxon>
        <taxon>Diversisporales</taxon>
        <taxon>Gigasporaceae</taxon>
        <taxon>Gigaspora</taxon>
    </lineage>
</organism>
<dbReference type="EMBL" id="CAJVQB010007240">
    <property type="protein sequence ID" value="CAG8699744.1"/>
    <property type="molecule type" value="Genomic_DNA"/>
</dbReference>
<protein>
    <submittedName>
        <fullName evidence="2">16008_t:CDS:1</fullName>
    </submittedName>
</protein>
<comment type="caution">
    <text evidence="2">The sequence shown here is derived from an EMBL/GenBank/DDBJ whole genome shotgun (WGS) entry which is preliminary data.</text>
</comment>
<reference evidence="2 3" key="1">
    <citation type="submission" date="2021-06" db="EMBL/GenBank/DDBJ databases">
        <authorList>
            <person name="Kallberg Y."/>
            <person name="Tangrot J."/>
            <person name="Rosling A."/>
        </authorList>
    </citation>
    <scope>NUCLEOTIDE SEQUENCE [LARGE SCALE GENOMIC DNA]</scope>
    <source>
        <strain evidence="2 3">120-4 pot B 10/14</strain>
    </source>
</reference>
<dbReference type="Proteomes" id="UP000789901">
    <property type="component" value="Unassembled WGS sequence"/>
</dbReference>
<keyword evidence="3" id="KW-1185">Reference proteome</keyword>
<feature type="compositionally biased region" description="Polar residues" evidence="1">
    <location>
        <begin position="304"/>
        <end position="317"/>
    </location>
</feature>
<evidence type="ECO:0000256" key="1">
    <source>
        <dbReference type="SAM" id="MobiDB-lite"/>
    </source>
</evidence>
<proteinExistence type="predicted"/>
<accession>A0ABN7UYC4</accession>